<protein>
    <recommendedName>
        <fullName evidence="8">mRNA decay factor PAT1 domain-containing protein</fullName>
    </recommendedName>
</protein>
<comment type="subcellular location">
    <subcellularLocation>
        <location evidence="2">Cytoplasm</location>
        <location evidence="2">P-body</location>
    </subcellularLocation>
    <subcellularLocation>
        <location evidence="1">Nucleus</location>
    </subcellularLocation>
</comment>
<evidence type="ECO:0000259" key="8">
    <source>
        <dbReference type="Pfam" id="PF09770"/>
    </source>
</evidence>
<dbReference type="STRING" id="1391915.U7Q5R9"/>
<comment type="similarity">
    <text evidence="3">Belongs to the PAT1 family.</text>
</comment>
<feature type="compositionally biased region" description="Low complexity" evidence="7">
    <location>
        <begin position="182"/>
        <end position="203"/>
    </location>
</feature>
<dbReference type="GO" id="GO:0000290">
    <property type="term" value="P:deadenylation-dependent decapping of nuclear-transcribed mRNA"/>
    <property type="evidence" value="ECO:0007669"/>
    <property type="project" value="InterPro"/>
</dbReference>
<proteinExistence type="inferred from homology"/>
<feature type="compositionally biased region" description="Pro residues" evidence="7">
    <location>
        <begin position="251"/>
        <end position="262"/>
    </location>
</feature>
<dbReference type="PANTHER" id="PTHR21551:SF0">
    <property type="entry name" value="PROTEIN ASSOCIATED WITH TOPO II RELATED-1, ISOFORM A"/>
    <property type="match status" value="1"/>
</dbReference>
<feature type="compositionally biased region" description="Gly residues" evidence="7">
    <location>
        <begin position="545"/>
        <end position="563"/>
    </location>
</feature>
<organism evidence="9 10">
    <name type="scientific">Sporothrix schenckii (strain ATCC 58251 / de Perez 2211183)</name>
    <name type="common">Rose-picker's disease fungus</name>
    <dbReference type="NCBI Taxonomy" id="1391915"/>
    <lineage>
        <taxon>Eukaryota</taxon>
        <taxon>Fungi</taxon>
        <taxon>Dikarya</taxon>
        <taxon>Ascomycota</taxon>
        <taxon>Pezizomycotina</taxon>
        <taxon>Sordariomycetes</taxon>
        <taxon>Sordariomycetidae</taxon>
        <taxon>Ophiostomatales</taxon>
        <taxon>Ophiostomataceae</taxon>
        <taxon>Sporothrix</taxon>
    </lineage>
</organism>
<evidence type="ECO:0000256" key="7">
    <source>
        <dbReference type="SAM" id="MobiDB-lite"/>
    </source>
</evidence>
<feature type="domain" description="mRNA decay factor PAT1" evidence="8">
    <location>
        <begin position="1"/>
        <end position="890"/>
    </location>
</feature>
<evidence type="ECO:0000256" key="4">
    <source>
        <dbReference type="ARBA" id="ARBA00022490"/>
    </source>
</evidence>
<dbReference type="HOGENOM" id="CLU_012622_1_0_1"/>
<dbReference type="GO" id="GO:0033962">
    <property type="term" value="P:P-body assembly"/>
    <property type="evidence" value="ECO:0007669"/>
    <property type="project" value="TreeGrafter"/>
</dbReference>
<dbReference type="InterPro" id="IPR019167">
    <property type="entry name" value="PAT1_dom"/>
</dbReference>
<feature type="region of interest" description="Disordered" evidence="7">
    <location>
        <begin position="543"/>
        <end position="584"/>
    </location>
</feature>
<evidence type="ECO:0000313" key="10">
    <source>
        <dbReference type="Proteomes" id="UP000018087"/>
    </source>
</evidence>
<evidence type="ECO:0000313" key="9">
    <source>
        <dbReference type="EMBL" id="ERT03239.1"/>
    </source>
</evidence>
<sequence>MAFFGFDQSSQSRHNTAAPGFSQINDPFAGLASGNAVDDALEFEDTYDGLGDQLEETGDAFNDDTFGGDAVLGGAIGGASGGGGNTGAFGSAKVGNDFDFFGQTAKVSDAIEEEHARFNRMQPVARNAPVRNDYTQGPSVGSYNQNYFAPAPAVKPVRSGYEKYKEPEPDMQVDAALWGVAPKKPAASSTPQASSTTSQTAPSGRKILSLEEVEAAMRNQSKAQEAPPMQPQQQPQQQQPIYQQIPEQYHQPPPGDYYPVPPQELLGDPSQLHSLNHPMALLQRPPAQQTSPGMFPNPQQQQQQQQQQHLQHRQAPPAQPTQILQNPNRLSEQFGAPPPQQFPNQPSHHRQTSSFSGVPHIITHPSQLVHLSDEEKAAYLEQEARRAKRNHKIFLLSKNNGLMTPQDKNFVTRIQLQQLVSATGNPNEHGTDEALREDFYYQVLNQIRGGNRQHPGQPLNNFAQTYLFQTGSRFNSRRYMNRDRGADNHMQRMEQQVQRAVEAAKNRPKNKQLVIEGTLGKISFSNAKTPKPLLNIKRSSEAAAAGGGSGSSGAEGGGGGSGSVGADRPASAHHKVSQSTSGHARVLDRKTVLNSIEKVYATLMEIEDHARSIPPPPTEQDDLELMQRRGEWAEQLEVLKTQLWRELKVHEPIGEFPVHPFIAFLSFPKGKKAIPRVFRHLSDELRATVLTMIVVHLDQLDIVRNAQVTSDSDEGTGPNAALREEIELFTLTVVHTLFTFMSELQLDLVAGVLGLITNLKVDVIARSRIGASMLTTILSRAELIKQAGGGTPEQWQSWEMTYNNFFNALEPVLPYMFPGTVSSGEDMYVWQLLAALGIGATPDQQQRLVLAVKDRVMDTVAVAKTLPVDLSAQRLQNVNLFMRSIGLDVELLQ</sequence>
<dbReference type="AlphaFoldDB" id="U7Q5R9"/>
<dbReference type="Pfam" id="PF09770">
    <property type="entry name" value="PAT1"/>
    <property type="match status" value="1"/>
</dbReference>
<reference evidence="10" key="1">
    <citation type="journal article" date="2014" name="Genome Announc.">
        <title>Genome sequence of the pathogenic fungus Sporothrix schenckii (ATCC 58251).</title>
        <authorList>
            <person name="Cuomo C.A."/>
            <person name="Rodriguez-Del Valle N."/>
            <person name="Perez-Sanchez L."/>
            <person name="Abouelleil A."/>
            <person name="Goldberg J."/>
            <person name="Young S."/>
            <person name="Zeng Q."/>
            <person name="Birren B.W."/>
        </authorList>
    </citation>
    <scope>NUCLEOTIDE SEQUENCE [LARGE SCALE GENOMIC DNA]</scope>
    <source>
        <strain evidence="10">ATCC 58251 / de Perez 2211183</strain>
    </source>
</reference>
<evidence type="ECO:0000256" key="3">
    <source>
        <dbReference type="ARBA" id="ARBA00009138"/>
    </source>
</evidence>
<dbReference type="eggNOG" id="KOG4592">
    <property type="taxonomic scope" value="Eukaryota"/>
</dbReference>
<dbReference type="GO" id="GO:0003723">
    <property type="term" value="F:RNA binding"/>
    <property type="evidence" value="ECO:0007669"/>
    <property type="project" value="UniProtKB-KW"/>
</dbReference>
<feature type="compositionally biased region" description="Polar residues" evidence="7">
    <location>
        <begin position="321"/>
        <end position="331"/>
    </location>
</feature>
<evidence type="ECO:0000256" key="5">
    <source>
        <dbReference type="ARBA" id="ARBA00022884"/>
    </source>
</evidence>
<keyword evidence="10" id="KW-1185">Reference proteome</keyword>
<evidence type="ECO:0000256" key="6">
    <source>
        <dbReference type="ARBA" id="ARBA00023242"/>
    </source>
</evidence>
<dbReference type="InterPro" id="IPR039900">
    <property type="entry name" value="Pat1-like"/>
</dbReference>
<feature type="compositionally biased region" description="Low complexity" evidence="7">
    <location>
        <begin position="298"/>
        <end position="316"/>
    </location>
</feature>
<feature type="compositionally biased region" description="Low complexity" evidence="7">
    <location>
        <begin position="223"/>
        <end position="250"/>
    </location>
</feature>
<feature type="region of interest" description="Disordered" evidence="7">
    <location>
        <begin position="182"/>
        <end position="359"/>
    </location>
</feature>
<dbReference type="OrthoDB" id="74835at2759"/>
<gene>
    <name evidence="9" type="ORF">HMPREF1624_01545</name>
</gene>
<dbReference type="GO" id="GO:0005634">
    <property type="term" value="C:nucleus"/>
    <property type="evidence" value="ECO:0007669"/>
    <property type="project" value="UniProtKB-SubCell"/>
</dbReference>
<feature type="compositionally biased region" description="Polar residues" evidence="7">
    <location>
        <begin position="342"/>
        <end position="356"/>
    </location>
</feature>
<accession>U7Q5R9</accession>
<evidence type="ECO:0000256" key="2">
    <source>
        <dbReference type="ARBA" id="ARBA00004201"/>
    </source>
</evidence>
<dbReference type="GO" id="GO:0000932">
    <property type="term" value="C:P-body"/>
    <property type="evidence" value="ECO:0007669"/>
    <property type="project" value="UniProtKB-SubCell"/>
</dbReference>
<dbReference type="PANTHER" id="PTHR21551">
    <property type="entry name" value="TOPOISOMERASE II-ASSOCIATED PROTEIN PAT1"/>
    <property type="match status" value="1"/>
</dbReference>
<keyword evidence="4" id="KW-0963">Cytoplasm</keyword>
<keyword evidence="5" id="KW-0694">RNA-binding</keyword>
<keyword evidence="6" id="KW-0539">Nucleus</keyword>
<dbReference type="EMBL" id="KI440842">
    <property type="protein sequence ID" value="ERT03239.1"/>
    <property type="molecule type" value="Genomic_DNA"/>
</dbReference>
<evidence type="ECO:0000256" key="1">
    <source>
        <dbReference type="ARBA" id="ARBA00004123"/>
    </source>
</evidence>
<dbReference type="Proteomes" id="UP000018087">
    <property type="component" value="Unassembled WGS sequence"/>
</dbReference>
<name>U7Q5R9_SPOS1</name>